<keyword evidence="7" id="KW-1185">Reference proteome</keyword>
<evidence type="ECO:0000256" key="5">
    <source>
        <dbReference type="HAMAP-Rule" id="MF_01804"/>
    </source>
</evidence>
<dbReference type="RefSeq" id="WP_090244345.1">
    <property type="nucleotide sequence ID" value="NZ_FNOU01000007.1"/>
</dbReference>
<dbReference type="AlphaFoldDB" id="A0A1H3EE37"/>
<dbReference type="PIRSF" id="PIRSF019345">
    <property type="entry name" value="ScpB"/>
    <property type="match status" value="1"/>
</dbReference>
<protein>
    <recommendedName>
        <fullName evidence="5">Segregation and condensation protein B</fullName>
    </recommendedName>
</protein>
<comment type="subcellular location">
    <subcellularLocation>
        <location evidence="5">Cytoplasm</location>
    </subcellularLocation>
    <text evidence="5">Associated with two foci at the outer edges of the nucleoid region in young cells, and at four foci within both cell halves in older cells.</text>
</comment>
<dbReference type="EMBL" id="FNOU01000007">
    <property type="protein sequence ID" value="SDX76895.1"/>
    <property type="molecule type" value="Genomic_DNA"/>
</dbReference>
<dbReference type="GO" id="GO:0051301">
    <property type="term" value="P:cell division"/>
    <property type="evidence" value="ECO:0007669"/>
    <property type="project" value="UniProtKB-KW"/>
</dbReference>
<keyword evidence="4 5" id="KW-0131">Cell cycle</keyword>
<accession>A0A1H3EE37</accession>
<dbReference type="PANTHER" id="PTHR34298">
    <property type="entry name" value="SEGREGATION AND CONDENSATION PROTEIN B"/>
    <property type="match status" value="1"/>
</dbReference>
<dbReference type="InterPro" id="IPR005234">
    <property type="entry name" value="ScpB_csome_segregation"/>
</dbReference>
<dbReference type="PANTHER" id="PTHR34298:SF2">
    <property type="entry name" value="SEGREGATION AND CONDENSATION PROTEIN B"/>
    <property type="match status" value="1"/>
</dbReference>
<organism evidence="6 7">
    <name type="scientific">Eubacterium barkeri</name>
    <name type="common">Clostridium barkeri</name>
    <dbReference type="NCBI Taxonomy" id="1528"/>
    <lineage>
        <taxon>Bacteria</taxon>
        <taxon>Bacillati</taxon>
        <taxon>Bacillota</taxon>
        <taxon>Clostridia</taxon>
        <taxon>Eubacteriales</taxon>
        <taxon>Eubacteriaceae</taxon>
        <taxon>Eubacterium</taxon>
    </lineage>
</organism>
<dbReference type="Gene3D" id="1.10.10.10">
    <property type="entry name" value="Winged helix-like DNA-binding domain superfamily/Winged helix DNA-binding domain"/>
    <property type="match status" value="2"/>
</dbReference>
<evidence type="ECO:0000313" key="7">
    <source>
        <dbReference type="Proteomes" id="UP000199652"/>
    </source>
</evidence>
<dbReference type="GO" id="GO:0006260">
    <property type="term" value="P:DNA replication"/>
    <property type="evidence" value="ECO:0007669"/>
    <property type="project" value="UniProtKB-UniRule"/>
</dbReference>
<keyword evidence="2 5" id="KW-0132">Cell division</keyword>
<dbReference type="GO" id="GO:0005737">
    <property type="term" value="C:cytoplasm"/>
    <property type="evidence" value="ECO:0007669"/>
    <property type="project" value="UniProtKB-SubCell"/>
</dbReference>
<reference evidence="7" key="1">
    <citation type="submission" date="2016-10" db="EMBL/GenBank/DDBJ databases">
        <authorList>
            <person name="Varghese N."/>
            <person name="Submissions S."/>
        </authorList>
    </citation>
    <scope>NUCLEOTIDE SEQUENCE [LARGE SCALE GENOMIC DNA]</scope>
    <source>
        <strain evidence="7">VPI 5359</strain>
    </source>
</reference>
<keyword evidence="1 5" id="KW-0963">Cytoplasm</keyword>
<dbReference type="SUPFAM" id="SSF46785">
    <property type="entry name" value="Winged helix' DNA-binding domain"/>
    <property type="match status" value="2"/>
</dbReference>
<evidence type="ECO:0000256" key="3">
    <source>
        <dbReference type="ARBA" id="ARBA00022829"/>
    </source>
</evidence>
<sequence length="191" mass="21300">MENRQITMIDRRRYQGMIEAVLFASGEPVTLKDLAVAVDQKQDTVQQLLIEMEKAYQKEERGIRLLNVNGTWQLTTKPEHYAVVSDVLGLHQAAGLSKAALETLAIVAYRQPITRVEVEALRGVSSSSSIQLLLDRELITEAGRKDAPGRPFLYKTTDCFLKSVHLTSLAELPSFDLFSDAGQDLLEEAIL</sequence>
<dbReference type="Pfam" id="PF04079">
    <property type="entry name" value="SMC_ScpB"/>
    <property type="match status" value="1"/>
</dbReference>
<dbReference type="GO" id="GO:0051304">
    <property type="term" value="P:chromosome separation"/>
    <property type="evidence" value="ECO:0007669"/>
    <property type="project" value="InterPro"/>
</dbReference>
<comment type="similarity">
    <text evidence="5">Belongs to the ScpB family.</text>
</comment>
<evidence type="ECO:0000256" key="4">
    <source>
        <dbReference type="ARBA" id="ARBA00023306"/>
    </source>
</evidence>
<evidence type="ECO:0000256" key="2">
    <source>
        <dbReference type="ARBA" id="ARBA00022618"/>
    </source>
</evidence>
<dbReference type="OrthoDB" id="9806226at2"/>
<keyword evidence="3 5" id="KW-0159">Chromosome partition</keyword>
<dbReference type="InterPro" id="IPR036388">
    <property type="entry name" value="WH-like_DNA-bd_sf"/>
</dbReference>
<dbReference type="NCBIfam" id="TIGR00281">
    <property type="entry name" value="SMC-Scp complex subunit ScpB"/>
    <property type="match status" value="1"/>
</dbReference>
<comment type="function">
    <text evidence="5">Participates in chromosomal partition during cell division. May act via the formation of a condensin-like complex containing Smc and ScpA that pull DNA away from mid-cell into both cell halves.</text>
</comment>
<dbReference type="InterPro" id="IPR036390">
    <property type="entry name" value="WH_DNA-bd_sf"/>
</dbReference>
<name>A0A1H3EE37_EUBBA</name>
<gene>
    <name evidence="5" type="primary">scpB</name>
    <name evidence="6" type="ORF">SAMN04488579_10719</name>
</gene>
<proteinExistence type="inferred from homology"/>
<dbReference type="Proteomes" id="UP000199652">
    <property type="component" value="Unassembled WGS sequence"/>
</dbReference>
<dbReference type="HAMAP" id="MF_01804">
    <property type="entry name" value="ScpB"/>
    <property type="match status" value="1"/>
</dbReference>
<evidence type="ECO:0000256" key="1">
    <source>
        <dbReference type="ARBA" id="ARBA00022490"/>
    </source>
</evidence>
<dbReference type="STRING" id="1528.SAMN04488579_10719"/>
<evidence type="ECO:0000313" key="6">
    <source>
        <dbReference type="EMBL" id="SDX76895.1"/>
    </source>
</evidence>
<comment type="subunit">
    <text evidence="5">Homodimer. Homodimerization may be required to stabilize the binding of ScpA to the Smc head domains. Component of a cohesin-like complex composed of ScpA, ScpB and the Smc homodimer, in which ScpA and ScpB bind to the head domain of Smc. The presence of the three proteins is required for the association of the complex with DNA.</text>
</comment>